<protein>
    <recommendedName>
        <fullName evidence="3">Secreted protein</fullName>
    </recommendedName>
</protein>
<gene>
    <name evidence="1" type="ORF">B0J12DRAFT_677468</name>
</gene>
<keyword evidence="2" id="KW-1185">Reference proteome</keyword>
<reference evidence="1 2" key="1">
    <citation type="journal article" date="2021" name="Nat. Commun.">
        <title>Genetic determinants of endophytism in the Arabidopsis root mycobiome.</title>
        <authorList>
            <person name="Mesny F."/>
            <person name="Miyauchi S."/>
            <person name="Thiergart T."/>
            <person name="Pickel B."/>
            <person name="Atanasova L."/>
            <person name="Karlsson M."/>
            <person name="Huettel B."/>
            <person name="Barry K.W."/>
            <person name="Haridas S."/>
            <person name="Chen C."/>
            <person name="Bauer D."/>
            <person name="Andreopoulos W."/>
            <person name="Pangilinan J."/>
            <person name="LaButti K."/>
            <person name="Riley R."/>
            <person name="Lipzen A."/>
            <person name="Clum A."/>
            <person name="Drula E."/>
            <person name="Henrissat B."/>
            <person name="Kohler A."/>
            <person name="Grigoriev I.V."/>
            <person name="Martin F.M."/>
            <person name="Hacquard S."/>
        </authorList>
    </citation>
    <scope>NUCLEOTIDE SEQUENCE [LARGE SCALE GENOMIC DNA]</scope>
    <source>
        <strain evidence="1 2">MPI-SDFR-AT-0080</strain>
    </source>
</reference>
<proteinExistence type="predicted"/>
<name>A0ABQ8FZH1_9PEZI</name>
<accession>A0ABQ8FZH1</accession>
<evidence type="ECO:0000313" key="2">
    <source>
        <dbReference type="Proteomes" id="UP000774617"/>
    </source>
</evidence>
<comment type="caution">
    <text evidence="1">The sequence shown here is derived from an EMBL/GenBank/DDBJ whole genome shotgun (WGS) entry which is preliminary data.</text>
</comment>
<sequence>MIRSMIFPCQSGAMYMRWSCFPLVSLSWLPTRLQCSFRHCSLSTCPLSLSCNVLSSLWVQFRTSDRRSLEAPALASVCCVAFSFRCFFSSSSSHLLAAPWSNAQQLERFSVPGTVPRDRACAAACQRESGSPFNARWRCSTAIHTFLDLTPGMPALRARPSFLSSCPDFVKSLLPVPWCLSFRRTSTSQ</sequence>
<organism evidence="1 2">
    <name type="scientific">Macrophomina phaseolina</name>
    <dbReference type="NCBI Taxonomy" id="35725"/>
    <lineage>
        <taxon>Eukaryota</taxon>
        <taxon>Fungi</taxon>
        <taxon>Dikarya</taxon>
        <taxon>Ascomycota</taxon>
        <taxon>Pezizomycotina</taxon>
        <taxon>Dothideomycetes</taxon>
        <taxon>Dothideomycetes incertae sedis</taxon>
        <taxon>Botryosphaeriales</taxon>
        <taxon>Botryosphaeriaceae</taxon>
        <taxon>Macrophomina</taxon>
    </lineage>
</organism>
<dbReference type="Proteomes" id="UP000774617">
    <property type="component" value="Unassembled WGS sequence"/>
</dbReference>
<dbReference type="EMBL" id="JAGTJR010000033">
    <property type="protein sequence ID" value="KAH7038556.1"/>
    <property type="molecule type" value="Genomic_DNA"/>
</dbReference>
<evidence type="ECO:0000313" key="1">
    <source>
        <dbReference type="EMBL" id="KAH7038556.1"/>
    </source>
</evidence>
<evidence type="ECO:0008006" key="3">
    <source>
        <dbReference type="Google" id="ProtNLM"/>
    </source>
</evidence>